<gene>
    <name evidence="7" type="ORF">D5H75_36815</name>
</gene>
<evidence type="ECO:0000256" key="5">
    <source>
        <dbReference type="SAM" id="Phobius"/>
    </source>
</evidence>
<dbReference type="EMBL" id="QZEY01000024">
    <property type="protein sequence ID" value="RJL21777.1"/>
    <property type="molecule type" value="Genomic_DNA"/>
</dbReference>
<dbReference type="CDD" id="cd17370">
    <property type="entry name" value="MFS_MJ1317_like"/>
    <property type="match status" value="1"/>
</dbReference>
<dbReference type="SUPFAM" id="SSF103473">
    <property type="entry name" value="MFS general substrate transporter"/>
    <property type="match status" value="1"/>
</dbReference>
<dbReference type="InterPro" id="IPR011701">
    <property type="entry name" value="MFS"/>
</dbReference>
<dbReference type="GO" id="GO:0005886">
    <property type="term" value="C:plasma membrane"/>
    <property type="evidence" value="ECO:0007669"/>
    <property type="project" value="UniProtKB-SubCell"/>
</dbReference>
<dbReference type="PANTHER" id="PTHR23518:SF2">
    <property type="entry name" value="MAJOR FACILITATOR SUPERFAMILY TRANSPORTER"/>
    <property type="match status" value="1"/>
</dbReference>
<accession>A0A3A4AKY5</accession>
<dbReference type="PROSITE" id="PS50850">
    <property type="entry name" value="MFS"/>
    <property type="match status" value="1"/>
</dbReference>
<dbReference type="InterPro" id="IPR020846">
    <property type="entry name" value="MFS_dom"/>
</dbReference>
<comment type="caution">
    <text evidence="7">The sequence shown here is derived from an EMBL/GenBank/DDBJ whole genome shotgun (WGS) entry which is preliminary data.</text>
</comment>
<feature type="domain" description="Major facilitator superfamily (MFS) profile" evidence="6">
    <location>
        <begin position="232"/>
        <end position="413"/>
    </location>
</feature>
<dbReference type="OrthoDB" id="9803985at2"/>
<organism evidence="7 8">
    <name type="scientific">Bailinhaonella thermotolerans</name>
    <dbReference type="NCBI Taxonomy" id="1070861"/>
    <lineage>
        <taxon>Bacteria</taxon>
        <taxon>Bacillati</taxon>
        <taxon>Actinomycetota</taxon>
        <taxon>Actinomycetes</taxon>
        <taxon>Streptosporangiales</taxon>
        <taxon>Streptosporangiaceae</taxon>
        <taxon>Bailinhaonella</taxon>
    </lineage>
</organism>
<protein>
    <submittedName>
        <fullName evidence="7">MFS transporter</fullName>
    </submittedName>
</protein>
<evidence type="ECO:0000256" key="4">
    <source>
        <dbReference type="ARBA" id="ARBA00023136"/>
    </source>
</evidence>
<feature type="transmembrane region" description="Helical" evidence="5">
    <location>
        <begin position="366"/>
        <end position="383"/>
    </location>
</feature>
<feature type="transmembrane region" description="Helical" evidence="5">
    <location>
        <begin position="389"/>
        <end position="408"/>
    </location>
</feature>
<feature type="transmembrane region" description="Helical" evidence="5">
    <location>
        <begin position="233"/>
        <end position="257"/>
    </location>
</feature>
<evidence type="ECO:0000256" key="2">
    <source>
        <dbReference type="ARBA" id="ARBA00022692"/>
    </source>
</evidence>
<keyword evidence="4 5" id="KW-0472">Membrane</keyword>
<evidence type="ECO:0000256" key="1">
    <source>
        <dbReference type="ARBA" id="ARBA00004651"/>
    </source>
</evidence>
<feature type="transmembrane region" description="Helical" evidence="5">
    <location>
        <begin position="33"/>
        <end position="62"/>
    </location>
</feature>
<keyword evidence="3 5" id="KW-1133">Transmembrane helix</keyword>
<dbReference type="InterPro" id="IPR036259">
    <property type="entry name" value="MFS_trans_sf"/>
</dbReference>
<feature type="transmembrane region" description="Helical" evidence="5">
    <location>
        <begin position="74"/>
        <end position="91"/>
    </location>
</feature>
<keyword evidence="2 5" id="KW-0812">Transmembrane</keyword>
<comment type="subcellular location">
    <subcellularLocation>
        <location evidence="1">Cell membrane</location>
        <topology evidence="1">Multi-pass membrane protein</topology>
    </subcellularLocation>
</comment>
<keyword evidence="8" id="KW-1185">Reference proteome</keyword>
<evidence type="ECO:0000256" key="3">
    <source>
        <dbReference type="ARBA" id="ARBA00022989"/>
    </source>
</evidence>
<feature type="transmembrane region" description="Helical" evidence="5">
    <location>
        <begin position="321"/>
        <end position="345"/>
    </location>
</feature>
<dbReference type="Gene3D" id="1.20.1250.20">
    <property type="entry name" value="MFS general substrate transporter like domains"/>
    <property type="match status" value="2"/>
</dbReference>
<evidence type="ECO:0000313" key="8">
    <source>
        <dbReference type="Proteomes" id="UP000265768"/>
    </source>
</evidence>
<dbReference type="Pfam" id="PF07690">
    <property type="entry name" value="MFS_1"/>
    <property type="match status" value="1"/>
</dbReference>
<feature type="transmembrane region" description="Helical" evidence="5">
    <location>
        <begin position="296"/>
        <end position="315"/>
    </location>
</feature>
<dbReference type="AlphaFoldDB" id="A0A3A4AKY5"/>
<name>A0A3A4AKY5_9ACTN</name>
<dbReference type="PANTHER" id="PTHR23518">
    <property type="entry name" value="C-METHYLTRANSFERASE"/>
    <property type="match status" value="1"/>
</dbReference>
<reference evidence="7 8" key="1">
    <citation type="submission" date="2018-09" db="EMBL/GenBank/DDBJ databases">
        <title>YIM 75507 draft genome.</title>
        <authorList>
            <person name="Tang S."/>
            <person name="Feng Y."/>
        </authorList>
    </citation>
    <scope>NUCLEOTIDE SEQUENCE [LARGE SCALE GENOMIC DNA]</scope>
    <source>
        <strain evidence="7 8">YIM 75507</strain>
    </source>
</reference>
<feature type="transmembrane region" description="Helical" evidence="5">
    <location>
        <begin position="263"/>
        <end position="284"/>
    </location>
</feature>
<proteinExistence type="predicted"/>
<sequence length="413" mass="42391">MARYPGRFGGHVYIAEVGREASVRRGGRVAGNVLALGTVSLITDVSAEMVTAVLPLYLVLAVGLSPLQFGVLDGLYFGVTALVRLGGGWLADRGRRRKLVAGIGYALSALAKPALLLAGGSAAGLGAAVAADRVGKGLRSAPRDALIAASGRPESLGRAFGVHRAMDAVGAFCGPLVAFAVLWAAPGAYDAVFVVSGCVAVFGVLVFAAAVRDRREEAVRPRARASWRSDRRVWAACACAALLGLVTISDAFVYLMLQERLGLAAHWFPLLPLGTAGAFLLLAVPFGRLADRRGRVGVFLGGHLALLAVYALLAGPVSGTALLVAVLALHGVFYAATDGVLMALAGPLLAEESRAGGLAVLQTAQALGRFASSVLVGLLWTVWSREAALWAAAGGLVVAVAVSAALLTRRVTA</sequence>
<feature type="transmembrane region" description="Helical" evidence="5">
    <location>
        <begin position="165"/>
        <end position="185"/>
    </location>
</feature>
<dbReference type="Proteomes" id="UP000265768">
    <property type="component" value="Unassembled WGS sequence"/>
</dbReference>
<evidence type="ECO:0000313" key="7">
    <source>
        <dbReference type="EMBL" id="RJL21777.1"/>
    </source>
</evidence>
<feature type="transmembrane region" description="Helical" evidence="5">
    <location>
        <begin position="191"/>
        <end position="212"/>
    </location>
</feature>
<evidence type="ECO:0000259" key="6">
    <source>
        <dbReference type="PROSITE" id="PS50850"/>
    </source>
</evidence>
<dbReference type="GO" id="GO:0022857">
    <property type="term" value="F:transmembrane transporter activity"/>
    <property type="evidence" value="ECO:0007669"/>
    <property type="project" value="InterPro"/>
</dbReference>